<keyword evidence="3" id="KW-1185">Reference proteome</keyword>
<accession>A0ABQ9J043</accession>
<dbReference type="Proteomes" id="UP001162164">
    <property type="component" value="Unassembled WGS sequence"/>
</dbReference>
<reference evidence="2" key="1">
    <citation type="journal article" date="2023" name="Insect Mol. Biol.">
        <title>Genome sequencing provides insights into the evolution of gene families encoding plant cell wall-degrading enzymes in longhorned beetles.</title>
        <authorList>
            <person name="Shin N.R."/>
            <person name="Okamura Y."/>
            <person name="Kirsch R."/>
            <person name="Pauchet Y."/>
        </authorList>
    </citation>
    <scope>NUCLEOTIDE SEQUENCE</scope>
    <source>
        <strain evidence="2">MMC_N1</strain>
    </source>
</reference>
<dbReference type="EMBL" id="JAPWTJ010001663">
    <property type="protein sequence ID" value="KAJ8970156.1"/>
    <property type="molecule type" value="Genomic_DNA"/>
</dbReference>
<gene>
    <name evidence="2" type="ORF">NQ317_003318</name>
</gene>
<sequence>MALLEYHRTNVTPDKVIGHSRQHFQQVSTAVRKIYNYKSSCFRIKSNSEEVTLVLRESKVKGYSPEWNSLGFSAEDLEKECLFHKPTIPNIFIWSVGLVVFTSILYELNTFSIIFNYFLGVRCLIPNNYFVWEATRPISDCSVCINVSSPLILPNISRQEFVPYAFSSKPIIIKKACLHWPARLYADIDDAFKSVDEECQFLHFKSDFISIRDVFSMSQKRILNDPTEKSWYYELLQYILACFIQSSNICGMVSHFSRAEDSLRGNCHPLILEEMHKHYPKPHFLPNDVEFPMKEYVFMGYDDGATMHTLLTCLMWQAQLKGSKTWFFATSSRMSKCMYTFVLFGRTRRCRITVKLEIYFVKPWLHLHPANKHNRGEYVQFYWFSPTDYLLKPMVMDIPQACHSFTKAMQTRLIRLVSWSSVSVESEILNKFLISSLDTRVWYHGTTITLGQSSLSIQSEYGKHNLADCRFLRLSNDVASSRFYQ</sequence>
<comment type="caution">
    <text evidence="2">The sequence shown here is derived from an EMBL/GenBank/DDBJ whole genome shotgun (WGS) entry which is preliminary data.</text>
</comment>
<evidence type="ECO:0000313" key="2">
    <source>
        <dbReference type="EMBL" id="KAJ8970156.1"/>
    </source>
</evidence>
<feature type="transmembrane region" description="Helical" evidence="1">
    <location>
        <begin position="91"/>
        <end position="119"/>
    </location>
</feature>
<keyword evidence="1" id="KW-0472">Membrane</keyword>
<protein>
    <submittedName>
        <fullName evidence="2">Uncharacterized protein</fullName>
    </submittedName>
</protein>
<dbReference type="SUPFAM" id="SSF51197">
    <property type="entry name" value="Clavaminate synthase-like"/>
    <property type="match status" value="1"/>
</dbReference>
<organism evidence="2 3">
    <name type="scientific">Molorchus minor</name>
    <dbReference type="NCBI Taxonomy" id="1323400"/>
    <lineage>
        <taxon>Eukaryota</taxon>
        <taxon>Metazoa</taxon>
        <taxon>Ecdysozoa</taxon>
        <taxon>Arthropoda</taxon>
        <taxon>Hexapoda</taxon>
        <taxon>Insecta</taxon>
        <taxon>Pterygota</taxon>
        <taxon>Neoptera</taxon>
        <taxon>Endopterygota</taxon>
        <taxon>Coleoptera</taxon>
        <taxon>Polyphaga</taxon>
        <taxon>Cucujiformia</taxon>
        <taxon>Chrysomeloidea</taxon>
        <taxon>Cerambycidae</taxon>
        <taxon>Lamiinae</taxon>
        <taxon>Monochamini</taxon>
        <taxon>Molorchus</taxon>
    </lineage>
</organism>
<proteinExistence type="predicted"/>
<evidence type="ECO:0000313" key="3">
    <source>
        <dbReference type="Proteomes" id="UP001162164"/>
    </source>
</evidence>
<name>A0ABQ9J043_9CUCU</name>
<keyword evidence="1" id="KW-0812">Transmembrane</keyword>
<evidence type="ECO:0000256" key="1">
    <source>
        <dbReference type="SAM" id="Phobius"/>
    </source>
</evidence>
<keyword evidence="1" id="KW-1133">Transmembrane helix</keyword>